<name>A0A0C2ZA32_9AGAM</name>
<accession>A0A0C2ZA32</accession>
<protein>
    <submittedName>
        <fullName evidence="2">Uncharacterized protein</fullName>
    </submittedName>
</protein>
<reference evidence="2 3" key="1">
    <citation type="submission" date="2014-04" db="EMBL/GenBank/DDBJ databases">
        <authorList>
            <consortium name="DOE Joint Genome Institute"/>
            <person name="Kuo A."/>
            <person name="Kohler A."/>
            <person name="Nagy L.G."/>
            <person name="Floudas D."/>
            <person name="Copeland A."/>
            <person name="Barry K.W."/>
            <person name="Cichocki N."/>
            <person name="Veneault-Fourrey C."/>
            <person name="LaButti K."/>
            <person name="Lindquist E.A."/>
            <person name="Lipzen A."/>
            <person name="Lundell T."/>
            <person name="Morin E."/>
            <person name="Murat C."/>
            <person name="Sun H."/>
            <person name="Tunlid A."/>
            <person name="Henrissat B."/>
            <person name="Grigoriev I.V."/>
            <person name="Hibbett D.S."/>
            <person name="Martin F."/>
            <person name="Nordberg H.P."/>
            <person name="Cantor M.N."/>
            <person name="Hua S.X."/>
        </authorList>
    </citation>
    <scope>NUCLEOTIDE SEQUENCE [LARGE SCALE GENOMIC DNA]</scope>
    <source>
        <strain evidence="2 3">Foug A</strain>
    </source>
</reference>
<evidence type="ECO:0000313" key="2">
    <source>
        <dbReference type="EMBL" id="KIM49977.1"/>
    </source>
</evidence>
<dbReference type="EMBL" id="KN822897">
    <property type="protein sequence ID" value="KIM49977.1"/>
    <property type="molecule type" value="Genomic_DNA"/>
</dbReference>
<gene>
    <name evidence="2" type="ORF">SCLCIDRAFT_146575</name>
</gene>
<sequence length="119" mass="13560">MQTPASKKAPKPSSLSQECLSKAKEHIQKVSKKCTIEDTLFEIQKYILNFLANLDAMNSRARQEMNIKTQEILLAEFKEGIWTAEQYREQVSLLNGDAAPPPAKKAREYSPDWDADLDF</sequence>
<dbReference type="Proteomes" id="UP000053989">
    <property type="component" value="Unassembled WGS sequence"/>
</dbReference>
<dbReference type="AlphaFoldDB" id="A0A0C2ZA32"/>
<organism evidence="2 3">
    <name type="scientific">Scleroderma citrinum Foug A</name>
    <dbReference type="NCBI Taxonomy" id="1036808"/>
    <lineage>
        <taxon>Eukaryota</taxon>
        <taxon>Fungi</taxon>
        <taxon>Dikarya</taxon>
        <taxon>Basidiomycota</taxon>
        <taxon>Agaricomycotina</taxon>
        <taxon>Agaricomycetes</taxon>
        <taxon>Agaricomycetidae</taxon>
        <taxon>Boletales</taxon>
        <taxon>Sclerodermatineae</taxon>
        <taxon>Sclerodermataceae</taxon>
        <taxon>Scleroderma</taxon>
    </lineage>
</organism>
<keyword evidence="3" id="KW-1185">Reference proteome</keyword>
<feature type="region of interest" description="Disordered" evidence="1">
    <location>
        <begin position="94"/>
        <end position="119"/>
    </location>
</feature>
<dbReference type="HOGENOM" id="CLU_167038_0_0_1"/>
<proteinExistence type="predicted"/>
<evidence type="ECO:0000313" key="3">
    <source>
        <dbReference type="Proteomes" id="UP000053989"/>
    </source>
</evidence>
<evidence type="ECO:0000256" key="1">
    <source>
        <dbReference type="SAM" id="MobiDB-lite"/>
    </source>
</evidence>
<dbReference type="OrthoDB" id="2675673at2759"/>
<reference evidence="3" key="2">
    <citation type="submission" date="2015-01" db="EMBL/GenBank/DDBJ databases">
        <title>Evolutionary Origins and Diversification of the Mycorrhizal Mutualists.</title>
        <authorList>
            <consortium name="DOE Joint Genome Institute"/>
            <consortium name="Mycorrhizal Genomics Consortium"/>
            <person name="Kohler A."/>
            <person name="Kuo A."/>
            <person name="Nagy L.G."/>
            <person name="Floudas D."/>
            <person name="Copeland A."/>
            <person name="Barry K.W."/>
            <person name="Cichocki N."/>
            <person name="Veneault-Fourrey C."/>
            <person name="LaButti K."/>
            <person name="Lindquist E.A."/>
            <person name="Lipzen A."/>
            <person name="Lundell T."/>
            <person name="Morin E."/>
            <person name="Murat C."/>
            <person name="Riley R."/>
            <person name="Ohm R."/>
            <person name="Sun H."/>
            <person name="Tunlid A."/>
            <person name="Henrissat B."/>
            <person name="Grigoriev I.V."/>
            <person name="Hibbett D.S."/>
            <person name="Martin F."/>
        </authorList>
    </citation>
    <scope>NUCLEOTIDE SEQUENCE [LARGE SCALE GENOMIC DNA]</scope>
    <source>
        <strain evidence="3">Foug A</strain>
    </source>
</reference>
<dbReference type="InParanoid" id="A0A0C2ZA32"/>